<proteinExistence type="predicted"/>
<reference evidence="2" key="1">
    <citation type="journal article" date="2019" name="Int. J. Syst. Evol. Microbiol.">
        <title>The Global Catalogue of Microorganisms (GCM) 10K type strain sequencing project: providing services to taxonomists for standard genome sequencing and annotation.</title>
        <authorList>
            <consortium name="The Broad Institute Genomics Platform"/>
            <consortium name="The Broad Institute Genome Sequencing Center for Infectious Disease"/>
            <person name="Wu L."/>
            <person name="Ma J."/>
        </authorList>
    </citation>
    <scope>NUCLEOTIDE SEQUENCE [LARGE SCALE GENOMIC DNA]</scope>
    <source>
        <strain evidence="2">KCTC 62192</strain>
    </source>
</reference>
<keyword evidence="2" id="KW-1185">Reference proteome</keyword>
<dbReference type="EMBL" id="JBHRSK010000001">
    <property type="protein sequence ID" value="MFC2966529.1"/>
    <property type="molecule type" value="Genomic_DNA"/>
</dbReference>
<dbReference type="PANTHER" id="PTHR10285">
    <property type="entry name" value="URIDINE KINASE"/>
    <property type="match status" value="1"/>
</dbReference>
<dbReference type="InterPro" id="IPR027417">
    <property type="entry name" value="P-loop_NTPase"/>
</dbReference>
<accession>A0ABV7AB63</accession>
<comment type="caution">
    <text evidence="1">The sequence shown here is derived from an EMBL/GenBank/DDBJ whole genome shotgun (WGS) entry which is preliminary data.</text>
</comment>
<protein>
    <submittedName>
        <fullName evidence="1">Nucleoside/nucleotide kinase family protein</fullName>
    </submittedName>
</protein>
<gene>
    <name evidence="1" type="ORF">ACFOES_00330</name>
</gene>
<dbReference type="Gene3D" id="3.40.50.300">
    <property type="entry name" value="P-loop containing nucleotide triphosphate hydrolases"/>
    <property type="match status" value="1"/>
</dbReference>
<evidence type="ECO:0000313" key="1">
    <source>
        <dbReference type="EMBL" id="MFC2966529.1"/>
    </source>
</evidence>
<sequence length="211" mass="22422">MTEAVDSVQALAARLLALSAQPRALVALVGAPGSGKSHVAEELAARVNAERPGRAAVLPMDGFHYDDGLLRELGRLAMKGAPDTFDVGGLAATLRRLRGDEDAVAVPVFDRALEISRGAARLIPRRTGLVIVEGNYLLLREGAWAGLAPLFDLTVRLDVPEPVLRARLSARWQGFGLDAAGVRRKLEEVDLPNGRKVAEASAAPDLVLRNG</sequence>
<dbReference type="Proteomes" id="UP001595443">
    <property type="component" value="Unassembled WGS sequence"/>
</dbReference>
<keyword evidence="1" id="KW-0418">Kinase</keyword>
<evidence type="ECO:0000313" key="2">
    <source>
        <dbReference type="Proteomes" id="UP001595443"/>
    </source>
</evidence>
<dbReference type="SUPFAM" id="SSF52540">
    <property type="entry name" value="P-loop containing nucleoside triphosphate hydrolases"/>
    <property type="match status" value="1"/>
</dbReference>
<dbReference type="GO" id="GO:0016301">
    <property type="term" value="F:kinase activity"/>
    <property type="evidence" value="ECO:0007669"/>
    <property type="project" value="UniProtKB-KW"/>
</dbReference>
<organism evidence="1 2">
    <name type="scientific">Acidimangrovimonas pyrenivorans</name>
    <dbReference type="NCBI Taxonomy" id="2030798"/>
    <lineage>
        <taxon>Bacteria</taxon>
        <taxon>Pseudomonadati</taxon>
        <taxon>Pseudomonadota</taxon>
        <taxon>Alphaproteobacteria</taxon>
        <taxon>Rhodobacterales</taxon>
        <taxon>Paracoccaceae</taxon>
        <taxon>Acidimangrovimonas</taxon>
    </lineage>
</organism>
<dbReference type="RefSeq" id="WP_377830727.1">
    <property type="nucleotide sequence ID" value="NZ_JBHRSK010000001.1"/>
</dbReference>
<name>A0ABV7AB63_9RHOB</name>
<keyword evidence="1" id="KW-0808">Transferase</keyword>